<organism evidence="5 6">
    <name type="scientific">Cellulomonas wangleii</name>
    <dbReference type="NCBI Taxonomy" id="2816956"/>
    <lineage>
        <taxon>Bacteria</taxon>
        <taxon>Bacillati</taxon>
        <taxon>Actinomycetota</taxon>
        <taxon>Actinomycetes</taxon>
        <taxon>Micrococcales</taxon>
        <taxon>Cellulomonadaceae</taxon>
        <taxon>Cellulomonas</taxon>
    </lineage>
</organism>
<evidence type="ECO:0000256" key="1">
    <source>
        <dbReference type="ARBA" id="ARBA00022679"/>
    </source>
</evidence>
<dbReference type="RefSeq" id="WP_207339795.1">
    <property type="nucleotide sequence ID" value="NZ_CP074405.1"/>
</dbReference>
<keyword evidence="6" id="KW-1185">Reference proteome</keyword>
<dbReference type="EMBL" id="CP074405">
    <property type="protein sequence ID" value="QVI62229.1"/>
    <property type="molecule type" value="Genomic_DNA"/>
</dbReference>
<dbReference type="PANTHER" id="PTHR10434:SF9">
    <property type="entry name" value="PHOSPHOLIPID_GLYCEROL ACYLTRANSFERASE DOMAIN-CONTAINING PROTEIN"/>
    <property type="match status" value="1"/>
</dbReference>
<dbReference type="PANTHER" id="PTHR10434">
    <property type="entry name" value="1-ACYL-SN-GLYCEROL-3-PHOSPHATE ACYLTRANSFERASE"/>
    <property type="match status" value="1"/>
</dbReference>
<name>A0ABX8D434_9CELL</name>
<evidence type="ECO:0000259" key="4">
    <source>
        <dbReference type="SMART" id="SM00563"/>
    </source>
</evidence>
<dbReference type="InterPro" id="IPR002123">
    <property type="entry name" value="Plipid/glycerol_acylTrfase"/>
</dbReference>
<evidence type="ECO:0000256" key="2">
    <source>
        <dbReference type="ARBA" id="ARBA00023315"/>
    </source>
</evidence>
<dbReference type="GO" id="GO:0016746">
    <property type="term" value="F:acyltransferase activity"/>
    <property type="evidence" value="ECO:0007669"/>
    <property type="project" value="UniProtKB-KW"/>
</dbReference>
<evidence type="ECO:0000256" key="3">
    <source>
        <dbReference type="SAM" id="MobiDB-lite"/>
    </source>
</evidence>
<feature type="region of interest" description="Disordered" evidence="3">
    <location>
        <begin position="177"/>
        <end position="209"/>
    </location>
</feature>
<proteinExistence type="predicted"/>
<keyword evidence="1" id="KW-0808">Transferase</keyword>
<accession>A0ABX8D434</accession>
<dbReference type="SUPFAM" id="SSF69593">
    <property type="entry name" value="Glycerol-3-phosphate (1)-acyltransferase"/>
    <property type="match status" value="1"/>
</dbReference>
<keyword evidence="2 5" id="KW-0012">Acyltransferase</keyword>
<dbReference type="SMART" id="SM00563">
    <property type="entry name" value="PlsC"/>
    <property type="match status" value="1"/>
</dbReference>
<feature type="domain" description="Phospholipid/glycerol acyltransferase" evidence="4">
    <location>
        <begin position="31"/>
        <end position="139"/>
    </location>
</feature>
<reference evidence="5 6" key="1">
    <citation type="submission" date="2021-05" db="EMBL/GenBank/DDBJ databases">
        <title>Novel species in genus Cellulomonas.</title>
        <authorList>
            <person name="Zhang G."/>
        </authorList>
    </citation>
    <scope>NUCLEOTIDE SEQUENCE [LARGE SCALE GENOMIC DNA]</scope>
    <source>
        <strain evidence="6">zg-ZUI222</strain>
    </source>
</reference>
<feature type="compositionally biased region" description="Low complexity" evidence="3">
    <location>
        <begin position="198"/>
        <end position="209"/>
    </location>
</feature>
<evidence type="ECO:0000313" key="6">
    <source>
        <dbReference type="Proteomes" id="UP000677804"/>
    </source>
</evidence>
<protein>
    <submittedName>
        <fullName evidence="5">1-acyl-sn-glycerol-3-phosphate acyltransferase</fullName>
    </submittedName>
</protein>
<feature type="compositionally biased region" description="Basic and acidic residues" evidence="3">
    <location>
        <begin position="179"/>
        <end position="189"/>
    </location>
</feature>
<gene>
    <name evidence="5" type="ORF">KG103_17780</name>
</gene>
<dbReference type="Proteomes" id="UP000677804">
    <property type="component" value="Chromosome"/>
</dbReference>
<evidence type="ECO:0000313" key="5">
    <source>
        <dbReference type="EMBL" id="QVI62229.1"/>
    </source>
</evidence>
<sequence length="209" mass="22483">MSARRAVARAYWRVSRWTLRTERVPQDGSGIILGAPHTSNWDFVLMLAIAWEAGLPFRWLGKHTLFRGPAGPLMRGLGGIPVDRRDPAGLVDDLVARMGAGEHFYLVVTPEGSRSGSGWKSGFYRIARATDLPVTLGYVDRTTMTAGLGPTLTLTGDVRADMDRVRAFYADKAGVVPARRTEPRLRDEGTAGGGPAGEGPADAGAPDRP</sequence>
<dbReference type="Pfam" id="PF01553">
    <property type="entry name" value="Acyltransferase"/>
    <property type="match status" value="1"/>
</dbReference>